<dbReference type="Proteomes" id="UP000789508">
    <property type="component" value="Unassembled WGS sequence"/>
</dbReference>
<reference evidence="2" key="1">
    <citation type="submission" date="2021-06" db="EMBL/GenBank/DDBJ databases">
        <authorList>
            <person name="Kallberg Y."/>
            <person name="Tangrot J."/>
            <person name="Rosling A."/>
        </authorList>
    </citation>
    <scope>NUCLEOTIDE SEQUENCE</scope>
    <source>
        <strain evidence="2">FL130A</strain>
    </source>
</reference>
<evidence type="ECO:0000256" key="1">
    <source>
        <dbReference type="SAM" id="MobiDB-lite"/>
    </source>
</evidence>
<dbReference type="AlphaFoldDB" id="A0A9N8VK71"/>
<evidence type="ECO:0000313" key="2">
    <source>
        <dbReference type="EMBL" id="CAG8453800.1"/>
    </source>
</evidence>
<name>A0A9N8VK71_9GLOM</name>
<protein>
    <submittedName>
        <fullName evidence="2">10966_t:CDS:1</fullName>
    </submittedName>
</protein>
<evidence type="ECO:0000313" key="3">
    <source>
        <dbReference type="Proteomes" id="UP000789508"/>
    </source>
</evidence>
<accession>A0A9N8VK71</accession>
<organism evidence="2 3">
    <name type="scientific">Ambispora leptoticha</name>
    <dbReference type="NCBI Taxonomy" id="144679"/>
    <lineage>
        <taxon>Eukaryota</taxon>
        <taxon>Fungi</taxon>
        <taxon>Fungi incertae sedis</taxon>
        <taxon>Mucoromycota</taxon>
        <taxon>Glomeromycotina</taxon>
        <taxon>Glomeromycetes</taxon>
        <taxon>Archaeosporales</taxon>
        <taxon>Ambisporaceae</taxon>
        <taxon>Ambispora</taxon>
    </lineage>
</organism>
<feature type="compositionally biased region" description="Basic and acidic residues" evidence="1">
    <location>
        <begin position="114"/>
        <end position="127"/>
    </location>
</feature>
<keyword evidence="3" id="KW-1185">Reference proteome</keyword>
<proteinExistence type="predicted"/>
<gene>
    <name evidence="2" type="ORF">ALEPTO_LOCUS1163</name>
</gene>
<comment type="caution">
    <text evidence="2">The sequence shown here is derived from an EMBL/GenBank/DDBJ whole genome shotgun (WGS) entry which is preliminary data.</text>
</comment>
<feature type="region of interest" description="Disordered" evidence="1">
    <location>
        <begin position="105"/>
        <end position="127"/>
    </location>
</feature>
<sequence>MEVPHHPALILRPKDCLSKAVAELTANDTKTRQQIYPRHKALDKVLGSTEMLNYKYDYPEHQNNIRGSDDKPNYITDEEADELPSDLAVYVNNIHVDNVVTPNLANKDASNGGKDVDGIKPVDPDKGTRGDLLRNGVVGGKTDDLGKIEIIDAWLERREAQKIDNENLCPFTVRYLYSYGLNPHEIFNSGDINGVKAFHPVTGASLVGMTEISKLNNMLLADGVDIGNRLTPAAVQELHRLGYLPIDIVSDGSDIKAYKLDKKKPPLNGIKKILAYHKGWEILNSAEANQITTALALKETNAQEIATKLAALKTIANTYPTGTPAQQAA</sequence>
<dbReference type="EMBL" id="CAJVPS010000114">
    <property type="protein sequence ID" value="CAG8453800.1"/>
    <property type="molecule type" value="Genomic_DNA"/>
</dbReference>